<proteinExistence type="predicted"/>
<dbReference type="ExpressionAtlas" id="A0A1D6LSN8">
    <property type="expression patterns" value="baseline and differential"/>
</dbReference>
<protein>
    <submittedName>
        <fullName evidence="1">Uncharacterized protein</fullName>
    </submittedName>
</protein>
<dbReference type="InParanoid" id="A0A1D6LSN8"/>
<gene>
    <name evidence="1" type="ORF">ZEAMMB73_Zm00001d036957</name>
</gene>
<name>A0A1D6LSN8_MAIZE</name>
<evidence type="ECO:0000313" key="1">
    <source>
        <dbReference type="EMBL" id="AQK82459.1"/>
    </source>
</evidence>
<dbReference type="AlphaFoldDB" id="A0A1D6LSN8"/>
<dbReference type="STRING" id="4577.A0A1D6LSN8"/>
<dbReference type="PANTHER" id="PTHR12262">
    <property type="entry name" value="CCR4-NOT TRANSCRIPTION COMPLEX SUBUNIT 9"/>
    <property type="match status" value="1"/>
</dbReference>
<dbReference type="Gene3D" id="1.25.10.10">
    <property type="entry name" value="Leucine-rich Repeat Variant"/>
    <property type="match status" value="1"/>
</dbReference>
<sequence>MICSATGCSPTRCSSSKLAPRLVRLVHDCPPNVVSILAIEVEPLDDKKRKKLKHALLLRKLYIFMKIIGCQALLIKWSCFYDKHGSIFNHEPPIFKHIRGMTAIIKKSDISIKYKETLVALYLYPFLNTVYKTREYEFLRLTSLGVIGALVKGMIILNHEMDDDRIECLHLKKVVLKGYRGQKHQTQLDIFLVSYVGFYMFSTDSPRPVIVGVVLQLILLRRAHGAAWQRRWRRGATTIEDRRGEGRR</sequence>
<dbReference type="InterPro" id="IPR007216">
    <property type="entry name" value="CNOT9"/>
</dbReference>
<accession>A0A1D6LSN8</accession>
<dbReference type="GO" id="GO:0030014">
    <property type="term" value="C:CCR4-NOT complex"/>
    <property type="evidence" value="ECO:0007669"/>
    <property type="project" value="InterPro"/>
</dbReference>
<dbReference type="SMR" id="A0A1D6LSN8"/>
<dbReference type="GO" id="GO:0006402">
    <property type="term" value="P:mRNA catabolic process"/>
    <property type="evidence" value="ECO:0007669"/>
    <property type="project" value="InterPro"/>
</dbReference>
<dbReference type="Pfam" id="PF04078">
    <property type="entry name" value="Rcd1"/>
    <property type="match status" value="1"/>
</dbReference>
<organism evidence="1">
    <name type="scientific">Zea mays</name>
    <name type="common">Maize</name>
    <dbReference type="NCBI Taxonomy" id="4577"/>
    <lineage>
        <taxon>Eukaryota</taxon>
        <taxon>Viridiplantae</taxon>
        <taxon>Streptophyta</taxon>
        <taxon>Embryophyta</taxon>
        <taxon>Tracheophyta</taxon>
        <taxon>Spermatophyta</taxon>
        <taxon>Magnoliopsida</taxon>
        <taxon>Liliopsida</taxon>
        <taxon>Poales</taxon>
        <taxon>Poaceae</taxon>
        <taxon>PACMAD clade</taxon>
        <taxon>Panicoideae</taxon>
        <taxon>Andropogonodae</taxon>
        <taxon>Andropogoneae</taxon>
        <taxon>Tripsacinae</taxon>
        <taxon>Zea</taxon>
    </lineage>
</organism>
<reference evidence="1" key="1">
    <citation type="submission" date="2015-12" db="EMBL/GenBank/DDBJ databases">
        <title>Update maize B73 reference genome by single molecule sequencing technologies.</title>
        <authorList>
            <consortium name="Maize Genome Sequencing Project"/>
            <person name="Ware D."/>
        </authorList>
    </citation>
    <scope>NUCLEOTIDE SEQUENCE</scope>
    <source>
        <tissue evidence="1">Seedling</tissue>
    </source>
</reference>
<dbReference type="EMBL" id="CM000782">
    <property type="protein sequence ID" value="AQK82459.1"/>
    <property type="molecule type" value="Genomic_DNA"/>
</dbReference>
<dbReference type="InterPro" id="IPR011989">
    <property type="entry name" value="ARM-like"/>
</dbReference>